<dbReference type="Proteomes" id="UP000034883">
    <property type="component" value="Chromosome"/>
</dbReference>
<dbReference type="AlphaFoldDB" id="A0A0F6SDQ8"/>
<evidence type="ECO:0008006" key="5">
    <source>
        <dbReference type="Google" id="ProtNLM"/>
    </source>
</evidence>
<evidence type="ECO:0000313" key="3">
    <source>
        <dbReference type="EMBL" id="AKF03869.1"/>
    </source>
</evidence>
<sequence length="296" mass="30233">MPRKERQHRFVKVRDGRGHPALMTRSLFVLAACFALAALPGCGDDDGGDPGGGSDAGPGGGGMDATTADDAGDTPGADAQLPDGATSFTQCTNGVDDDGDGEIDGLDRECTGPTDNDEGTFGTGIPGDNRDPDCQDCFFDGNSGSGNDGCRYATTCLTDGTPTSGSGSCATCEASTQCLEGGCLEATPNGCDCFGCCEVHVDADTTVNILLGGACSLENIDDETACPRCMPDTECANDCGRCELCLGRTIEDLPADCFPDGGPPIWQCDGDQVPCPEGTCAPGYYCQLGCCLSELI</sequence>
<dbReference type="STRING" id="927083.DB32_001018"/>
<evidence type="ECO:0000256" key="1">
    <source>
        <dbReference type="SAM" id="MobiDB-lite"/>
    </source>
</evidence>
<gene>
    <name evidence="3" type="ORF">DB32_001018</name>
</gene>
<keyword evidence="4" id="KW-1185">Reference proteome</keyword>
<feature type="signal peptide" evidence="2">
    <location>
        <begin position="1"/>
        <end position="37"/>
    </location>
</feature>
<feature type="chain" id="PRO_5002509492" description="Tryptophan synthase alpha chain" evidence="2">
    <location>
        <begin position="38"/>
        <end position="296"/>
    </location>
</feature>
<feature type="compositionally biased region" description="Acidic residues" evidence="1">
    <location>
        <begin position="95"/>
        <end position="104"/>
    </location>
</feature>
<feature type="compositionally biased region" description="Gly residues" evidence="1">
    <location>
        <begin position="49"/>
        <end position="63"/>
    </location>
</feature>
<feature type="region of interest" description="Disordered" evidence="1">
    <location>
        <begin position="44"/>
        <end position="127"/>
    </location>
</feature>
<protein>
    <recommendedName>
        <fullName evidence="5">Tryptophan synthase alpha chain</fullName>
    </recommendedName>
</protein>
<dbReference type="EMBL" id="CP011125">
    <property type="protein sequence ID" value="AKF03869.1"/>
    <property type="molecule type" value="Genomic_DNA"/>
</dbReference>
<evidence type="ECO:0000313" key="4">
    <source>
        <dbReference type="Proteomes" id="UP000034883"/>
    </source>
</evidence>
<proteinExistence type="predicted"/>
<feature type="compositionally biased region" description="Low complexity" evidence="1">
    <location>
        <begin position="64"/>
        <end position="79"/>
    </location>
</feature>
<organism evidence="3 4">
    <name type="scientific">Sandaracinus amylolyticus</name>
    <dbReference type="NCBI Taxonomy" id="927083"/>
    <lineage>
        <taxon>Bacteria</taxon>
        <taxon>Pseudomonadati</taxon>
        <taxon>Myxococcota</taxon>
        <taxon>Polyangia</taxon>
        <taxon>Polyangiales</taxon>
        <taxon>Sandaracinaceae</taxon>
        <taxon>Sandaracinus</taxon>
    </lineage>
</organism>
<reference evidence="3 4" key="1">
    <citation type="submission" date="2015-03" db="EMBL/GenBank/DDBJ databases">
        <title>Genome assembly of Sandaracinus amylolyticus DSM 53668.</title>
        <authorList>
            <person name="Sharma G."/>
            <person name="Subramanian S."/>
        </authorList>
    </citation>
    <scope>NUCLEOTIDE SEQUENCE [LARGE SCALE GENOMIC DNA]</scope>
    <source>
        <strain evidence="3 4">DSM 53668</strain>
    </source>
</reference>
<accession>A0A0F6SDQ8</accession>
<keyword evidence="2" id="KW-0732">Signal</keyword>
<name>A0A0F6SDQ8_9BACT</name>
<evidence type="ECO:0000256" key="2">
    <source>
        <dbReference type="SAM" id="SignalP"/>
    </source>
</evidence>
<dbReference type="KEGG" id="samy:DB32_001018"/>